<organism evidence="2 3">
    <name type="scientific">Cuscuta europaea</name>
    <name type="common">European dodder</name>
    <dbReference type="NCBI Taxonomy" id="41803"/>
    <lineage>
        <taxon>Eukaryota</taxon>
        <taxon>Viridiplantae</taxon>
        <taxon>Streptophyta</taxon>
        <taxon>Embryophyta</taxon>
        <taxon>Tracheophyta</taxon>
        <taxon>Spermatophyta</taxon>
        <taxon>Magnoliopsida</taxon>
        <taxon>eudicotyledons</taxon>
        <taxon>Gunneridae</taxon>
        <taxon>Pentapetalae</taxon>
        <taxon>asterids</taxon>
        <taxon>lamiids</taxon>
        <taxon>Solanales</taxon>
        <taxon>Convolvulaceae</taxon>
        <taxon>Cuscuteae</taxon>
        <taxon>Cuscuta</taxon>
        <taxon>Cuscuta subgen. Cuscuta</taxon>
    </lineage>
</organism>
<keyword evidence="3" id="KW-1185">Reference proteome</keyword>
<evidence type="ECO:0000259" key="1">
    <source>
        <dbReference type="Pfam" id="PF24626"/>
    </source>
</evidence>
<dbReference type="Proteomes" id="UP001152484">
    <property type="component" value="Unassembled WGS sequence"/>
</dbReference>
<dbReference type="OrthoDB" id="1936407at2759"/>
<comment type="caution">
    <text evidence="2">The sequence shown here is derived from an EMBL/GenBank/DDBJ whole genome shotgun (WGS) entry which is preliminary data.</text>
</comment>
<reference evidence="2" key="1">
    <citation type="submission" date="2022-07" db="EMBL/GenBank/DDBJ databases">
        <authorList>
            <person name="Macas J."/>
            <person name="Novak P."/>
            <person name="Neumann P."/>
        </authorList>
    </citation>
    <scope>NUCLEOTIDE SEQUENCE</scope>
</reference>
<evidence type="ECO:0000313" key="2">
    <source>
        <dbReference type="EMBL" id="CAH9089213.1"/>
    </source>
</evidence>
<gene>
    <name evidence="2" type="ORF">CEURO_LOCUS10783</name>
</gene>
<sequence>MRTRDEVIRILQENLVMASNRMKQLADTGRREVHFAVGDLVYLKLRPFRQHSVFRRANQKLACKFFGPYKVLEKIGDVAYKLELPESARIHPVFHVSLLKRHVGPTTSITTLPPYSEDGEPIFEPENILNFRDVRTSLELFMKPW</sequence>
<dbReference type="PANTHER" id="PTHR46148:SF52">
    <property type="entry name" value="OS04G0603800 PROTEIN"/>
    <property type="match status" value="1"/>
</dbReference>
<dbReference type="EMBL" id="CAMAPE010000020">
    <property type="protein sequence ID" value="CAH9089213.1"/>
    <property type="molecule type" value="Genomic_DNA"/>
</dbReference>
<feature type="domain" description="Tf2-1-like SH3-like" evidence="1">
    <location>
        <begin position="38"/>
        <end position="102"/>
    </location>
</feature>
<accession>A0A9P0Z6W2</accession>
<dbReference type="InterPro" id="IPR056924">
    <property type="entry name" value="SH3_Tf2-1"/>
</dbReference>
<dbReference type="AlphaFoldDB" id="A0A9P0Z6W2"/>
<evidence type="ECO:0000313" key="3">
    <source>
        <dbReference type="Proteomes" id="UP001152484"/>
    </source>
</evidence>
<proteinExistence type="predicted"/>
<name>A0A9P0Z6W2_CUSEU</name>
<dbReference type="PANTHER" id="PTHR46148">
    <property type="entry name" value="CHROMO DOMAIN-CONTAINING PROTEIN"/>
    <property type="match status" value="1"/>
</dbReference>
<protein>
    <recommendedName>
        <fullName evidence="1">Tf2-1-like SH3-like domain-containing protein</fullName>
    </recommendedName>
</protein>
<dbReference type="Pfam" id="PF24626">
    <property type="entry name" value="SH3_Tf2-1"/>
    <property type="match status" value="1"/>
</dbReference>